<protein>
    <submittedName>
        <fullName evidence="1">Uncharacterized protein</fullName>
    </submittedName>
</protein>
<evidence type="ECO:0000313" key="1">
    <source>
        <dbReference type="EMBL" id="GHA14884.1"/>
    </source>
</evidence>
<sequence>MKPSSPTAEDFPTATLVLAGPWSRGRRLESRPGVVVGPFGVAEEAVCVLVWYFTLGAPEPGTTVQAMLPDELTPLDDTLTTMHEDVFRDLVRSLRRGRIAHDDGEALCAAVRQAWLRRIGLADAASGDRRTSPHD</sequence>
<accession>A0A918RZ56</accession>
<evidence type="ECO:0000313" key="2">
    <source>
        <dbReference type="Proteomes" id="UP000623010"/>
    </source>
</evidence>
<dbReference type="InterPro" id="IPR045638">
    <property type="entry name" value="DUF6409"/>
</dbReference>
<dbReference type="EMBL" id="BMWH01000039">
    <property type="protein sequence ID" value="GHA14884.1"/>
    <property type="molecule type" value="Genomic_DNA"/>
</dbReference>
<keyword evidence="2" id="KW-1185">Reference proteome</keyword>
<organism evidence="1 2">
    <name type="scientific">Streptomyces echinoruber</name>
    <dbReference type="NCBI Taxonomy" id="68898"/>
    <lineage>
        <taxon>Bacteria</taxon>
        <taxon>Bacillati</taxon>
        <taxon>Actinomycetota</taxon>
        <taxon>Actinomycetes</taxon>
        <taxon>Kitasatosporales</taxon>
        <taxon>Streptomycetaceae</taxon>
        <taxon>Streptomyces</taxon>
    </lineage>
</organism>
<dbReference type="RefSeq" id="WP_190060826.1">
    <property type="nucleotide sequence ID" value="NZ_BMWH01000039.1"/>
</dbReference>
<dbReference type="Proteomes" id="UP000623010">
    <property type="component" value="Unassembled WGS sequence"/>
</dbReference>
<reference evidence="1" key="1">
    <citation type="journal article" date="2014" name="Int. J. Syst. Evol. Microbiol.">
        <title>Complete genome sequence of Corynebacterium casei LMG S-19264T (=DSM 44701T), isolated from a smear-ripened cheese.</title>
        <authorList>
            <consortium name="US DOE Joint Genome Institute (JGI-PGF)"/>
            <person name="Walter F."/>
            <person name="Albersmeier A."/>
            <person name="Kalinowski J."/>
            <person name="Ruckert C."/>
        </authorList>
    </citation>
    <scope>NUCLEOTIDE SEQUENCE</scope>
    <source>
        <strain evidence="1">JCM 5016</strain>
    </source>
</reference>
<gene>
    <name evidence="1" type="ORF">GCM10010389_62030</name>
</gene>
<dbReference type="AlphaFoldDB" id="A0A918RZ56"/>
<dbReference type="Pfam" id="PF19947">
    <property type="entry name" value="DUF6409"/>
    <property type="match status" value="1"/>
</dbReference>
<comment type="caution">
    <text evidence="1">The sequence shown here is derived from an EMBL/GenBank/DDBJ whole genome shotgun (WGS) entry which is preliminary data.</text>
</comment>
<reference evidence="1" key="2">
    <citation type="submission" date="2020-09" db="EMBL/GenBank/DDBJ databases">
        <authorList>
            <person name="Sun Q."/>
            <person name="Ohkuma M."/>
        </authorList>
    </citation>
    <scope>NUCLEOTIDE SEQUENCE</scope>
    <source>
        <strain evidence="1">JCM 5016</strain>
    </source>
</reference>
<name>A0A918RZ56_9ACTN</name>
<proteinExistence type="predicted"/>